<feature type="non-terminal residue" evidence="1">
    <location>
        <position position="1"/>
    </location>
</feature>
<evidence type="ECO:0000313" key="2">
    <source>
        <dbReference type="Proteomes" id="UP001374952"/>
    </source>
</evidence>
<organism evidence="1 2">
    <name type="scientific">Pseudoalteromonas undina</name>
    <dbReference type="NCBI Taxonomy" id="43660"/>
    <lineage>
        <taxon>Bacteria</taxon>
        <taxon>Pseudomonadati</taxon>
        <taxon>Pseudomonadota</taxon>
        <taxon>Gammaproteobacteria</taxon>
        <taxon>Alteromonadales</taxon>
        <taxon>Pseudoalteromonadaceae</taxon>
        <taxon>Pseudoalteromonas</taxon>
    </lineage>
</organism>
<gene>
    <name evidence="1" type="ORF">V6250_20445</name>
</gene>
<dbReference type="EMBL" id="JBAKAX010000143">
    <property type="protein sequence ID" value="MEL0606520.1"/>
    <property type="molecule type" value="Genomic_DNA"/>
</dbReference>
<dbReference type="Proteomes" id="UP001374952">
    <property type="component" value="Unassembled WGS sequence"/>
</dbReference>
<evidence type="ECO:0000313" key="1">
    <source>
        <dbReference type="EMBL" id="MEL0606520.1"/>
    </source>
</evidence>
<accession>A0ACC6R9V5</accession>
<keyword evidence="2" id="KW-1185">Reference proteome</keyword>
<comment type="caution">
    <text evidence="1">The sequence shown here is derived from an EMBL/GenBank/DDBJ whole genome shotgun (WGS) entry which is preliminary data.</text>
</comment>
<reference evidence="1" key="1">
    <citation type="submission" date="2024-02" db="EMBL/GenBank/DDBJ databases">
        <title>Bacteria isolated from the canopy kelp, Nereocystis luetkeana.</title>
        <authorList>
            <person name="Pfister C.A."/>
            <person name="Younker I.T."/>
            <person name="Light S.H."/>
        </authorList>
    </citation>
    <scope>NUCLEOTIDE SEQUENCE</scope>
    <source>
        <strain evidence="1">TN.2.01</strain>
    </source>
</reference>
<feature type="non-terminal residue" evidence="1">
    <location>
        <position position="76"/>
    </location>
</feature>
<proteinExistence type="predicted"/>
<sequence>LTGTVTLLASDSTIIKGFQCAQRGWQFTLTQVLTLKAALPFRAQFDSYSTNSEASGTWSQAEAMVKEQAKRNQWRA</sequence>
<name>A0ACC6R9V5_9GAMM</name>
<protein>
    <submittedName>
        <fullName evidence="1">Oxidoreductase</fullName>
    </submittedName>
</protein>